<comment type="caution">
    <text evidence="2">The sequence shown here is derived from an EMBL/GenBank/DDBJ whole genome shotgun (WGS) entry which is preliminary data.</text>
</comment>
<feature type="non-terminal residue" evidence="2">
    <location>
        <position position="1"/>
    </location>
</feature>
<dbReference type="InterPro" id="IPR038071">
    <property type="entry name" value="UROD/MetE-like_sf"/>
</dbReference>
<feature type="domain" description="Uroporphyrinogen decarboxylase (URO-D)" evidence="1">
    <location>
        <begin position="67"/>
        <end position="257"/>
    </location>
</feature>
<dbReference type="SUPFAM" id="SSF51726">
    <property type="entry name" value="UROD/MetE-like"/>
    <property type="match status" value="1"/>
</dbReference>
<dbReference type="Gene3D" id="3.20.20.210">
    <property type="match status" value="1"/>
</dbReference>
<sequence>YYGGYFTTPEIFHSYRDQYGKPIDYINERINYSSQVWEGFVETVAPYFYPMVPLPINPSEVLIGGITFARFAYYIRKNPSFIHEIMDEYTKVNIEIIKRLAEVGVDIVTFGDDLGYKENPFFSLDVFREFILPYHKRIYQTCKKRGVLIVLHSCGKIDQFLPDLVDAGLNCIQSLEATAGVDLAGLKESLGDRLCFMGGLDSSGIITYGTPKDVEENVRNTIKIAGKGGGFFAGPSHDIINIPWENILAMRAAIEKYRNYPLKF</sequence>
<dbReference type="InterPro" id="IPR000257">
    <property type="entry name" value="Uroporphyrinogen_deCOase"/>
</dbReference>
<dbReference type="PANTHER" id="PTHR47099">
    <property type="entry name" value="METHYLCOBAMIDE:COM METHYLTRANSFERASE MTBA"/>
    <property type="match status" value="1"/>
</dbReference>
<dbReference type="PANTHER" id="PTHR47099:SF1">
    <property type="entry name" value="METHYLCOBAMIDE:COM METHYLTRANSFERASE MTBA"/>
    <property type="match status" value="1"/>
</dbReference>
<gene>
    <name evidence="2" type="ORF">S03H2_41683</name>
</gene>
<evidence type="ECO:0000259" key="1">
    <source>
        <dbReference type="Pfam" id="PF01208"/>
    </source>
</evidence>
<dbReference type="GO" id="GO:0006779">
    <property type="term" value="P:porphyrin-containing compound biosynthetic process"/>
    <property type="evidence" value="ECO:0007669"/>
    <property type="project" value="InterPro"/>
</dbReference>
<proteinExistence type="predicted"/>
<dbReference type="Pfam" id="PF01208">
    <property type="entry name" value="URO-D"/>
    <property type="match status" value="1"/>
</dbReference>
<accession>X1IRT1</accession>
<name>X1IRT1_9ZZZZ</name>
<dbReference type="InterPro" id="IPR052024">
    <property type="entry name" value="Methanogen_methyltrans"/>
</dbReference>
<organism evidence="2">
    <name type="scientific">marine sediment metagenome</name>
    <dbReference type="NCBI Taxonomy" id="412755"/>
    <lineage>
        <taxon>unclassified sequences</taxon>
        <taxon>metagenomes</taxon>
        <taxon>ecological metagenomes</taxon>
    </lineage>
</organism>
<dbReference type="AlphaFoldDB" id="X1IRT1"/>
<reference evidence="2" key="1">
    <citation type="journal article" date="2014" name="Front. Microbiol.">
        <title>High frequency of phylogenetically diverse reductive dehalogenase-homologous genes in deep subseafloor sedimentary metagenomes.</title>
        <authorList>
            <person name="Kawai M."/>
            <person name="Futagami T."/>
            <person name="Toyoda A."/>
            <person name="Takaki Y."/>
            <person name="Nishi S."/>
            <person name="Hori S."/>
            <person name="Arai W."/>
            <person name="Tsubouchi T."/>
            <person name="Morono Y."/>
            <person name="Uchiyama I."/>
            <person name="Ito T."/>
            <person name="Fujiyama A."/>
            <person name="Inagaki F."/>
            <person name="Takami H."/>
        </authorList>
    </citation>
    <scope>NUCLEOTIDE SEQUENCE</scope>
    <source>
        <strain evidence="2">Expedition CK06-06</strain>
    </source>
</reference>
<dbReference type="GO" id="GO:0004853">
    <property type="term" value="F:uroporphyrinogen decarboxylase activity"/>
    <property type="evidence" value="ECO:0007669"/>
    <property type="project" value="InterPro"/>
</dbReference>
<protein>
    <recommendedName>
        <fullName evidence="1">Uroporphyrinogen decarboxylase (URO-D) domain-containing protein</fullName>
    </recommendedName>
</protein>
<dbReference type="EMBL" id="BARU01025908">
    <property type="protein sequence ID" value="GAH71945.1"/>
    <property type="molecule type" value="Genomic_DNA"/>
</dbReference>
<evidence type="ECO:0000313" key="2">
    <source>
        <dbReference type="EMBL" id="GAH71945.1"/>
    </source>
</evidence>